<proteinExistence type="predicted"/>
<organism evidence="2 3">
    <name type="scientific">Caenorhabditis bovis</name>
    <dbReference type="NCBI Taxonomy" id="2654633"/>
    <lineage>
        <taxon>Eukaryota</taxon>
        <taxon>Metazoa</taxon>
        <taxon>Ecdysozoa</taxon>
        <taxon>Nematoda</taxon>
        <taxon>Chromadorea</taxon>
        <taxon>Rhabditida</taxon>
        <taxon>Rhabditina</taxon>
        <taxon>Rhabditomorpha</taxon>
        <taxon>Rhabditoidea</taxon>
        <taxon>Rhabditidae</taxon>
        <taxon>Peloderinae</taxon>
        <taxon>Caenorhabditis</taxon>
    </lineage>
</organism>
<comment type="caution">
    <text evidence="2">The sequence shown here is derived from an EMBL/GenBank/DDBJ whole genome shotgun (WGS) entry which is preliminary data.</text>
</comment>
<dbReference type="AlphaFoldDB" id="A0A8S1E0X9"/>
<feature type="compositionally biased region" description="Basic and acidic residues" evidence="1">
    <location>
        <begin position="8"/>
        <end position="25"/>
    </location>
</feature>
<dbReference type="Proteomes" id="UP000494206">
    <property type="component" value="Unassembled WGS sequence"/>
</dbReference>
<evidence type="ECO:0000256" key="1">
    <source>
        <dbReference type="SAM" id="MobiDB-lite"/>
    </source>
</evidence>
<sequence>MGKRKSSANHEKSEPVLKKEVKTLDSSDNESENDADETAVSINYEPDKMRLLIDSFTEFVEKNDSIYKCVSNLEKMVTEWVDSRKDDKESVPVDITTFCADYKKYMKLAIKFTNLHISDCSKLTLKFLNDPKCLKHFKDFPRAPSKPINVYMKMKQISAQVKDMKVVYDTFKNETPDVTEKVKKEVFLEQERRLEEMKKFLQNHPLLTFEQVSHLESKIKSVSKRLHPNTVAQRTPAKKKKEAPTPFSLWCRSKALKYADLPEEERMAKLEKKFKKISDAELRLLEDLAMTV</sequence>
<gene>
    <name evidence="2" type="ORF">CBOVIS_LOCUS748</name>
</gene>
<protein>
    <submittedName>
        <fullName evidence="2">Uncharacterized protein</fullName>
    </submittedName>
</protein>
<dbReference type="OrthoDB" id="5831108at2759"/>
<name>A0A8S1E0X9_9PELO</name>
<keyword evidence="3" id="KW-1185">Reference proteome</keyword>
<evidence type="ECO:0000313" key="3">
    <source>
        <dbReference type="Proteomes" id="UP000494206"/>
    </source>
</evidence>
<feature type="region of interest" description="Disordered" evidence="1">
    <location>
        <begin position="1"/>
        <end position="39"/>
    </location>
</feature>
<feature type="compositionally biased region" description="Acidic residues" evidence="1">
    <location>
        <begin position="27"/>
        <end position="37"/>
    </location>
</feature>
<dbReference type="EMBL" id="CADEPM010000001">
    <property type="protein sequence ID" value="CAB3397319.1"/>
    <property type="molecule type" value="Genomic_DNA"/>
</dbReference>
<reference evidence="2 3" key="1">
    <citation type="submission" date="2020-04" db="EMBL/GenBank/DDBJ databases">
        <authorList>
            <person name="Laetsch R D."/>
            <person name="Stevens L."/>
            <person name="Kumar S."/>
            <person name="Blaxter L. M."/>
        </authorList>
    </citation>
    <scope>NUCLEOTIDE SEQUENCE [LARGE SCALE GENOMIC DNA]</scope>
</reference>
<accession>A0A8S1E0X9</accession>
<evidence type="ECO:0000313" key="2">
    <source>
        <dbReference type="EMBL" id="CAB3397319.1"/>
    </source>
</evidence>